<dbReference type="EMBL" id="KV419456">
    <property type="protein sequence ID" value="KZS87105.1"/>
    <property type="molecule type" value="Genomic_DNA"/>
</dbReference>
<dbReference type="AlphaFoldDB" id="A0A164MWF7"/>
<protein>
    <submittedName>
        <fullName evidence="1">Uncharacterized protein</fullName>
    </submittedName>
</protein>
<proteinExistence type="predicted"/>
<gene>
    <name evidence="1" type="ORF">SISNIDRAFT_321400</name>
</gene>
<name>A0A164MWF7_9AGAM</name>
<organism evidence="1 2">
    <name type="scientific">Sistotremastrum niveocremeum HHB9708</name>
    <dbReference type="NCBI Taxonomy" id="1314777"/>
    <lineage>
        <taxon>Eukaryota</taxon>
        <taxon>Fungi</taxon>
        <taxon>Dikarya</taxon>
        <taxon>Basidiomycota</taxon>
        <taxon>Agaricomycotina</taxon>
        <taxon>Agaricomycetes</taxon>
        <taxon>Sistotremastrales</taxon>
        <taxon>Sistotremastraceae</taxon>
        <taxon>Sertulicium</taxon>
        <taxon>Sertulicium niveocremeum</taxon>
    </lineage>
</organism>
<sequence length="142" mass="16331">MYKRGTSEGNESPHLSRAAHLGTPFLSYSTFSTSASRSLPFPKYSISSLSDIIMCKREVWGDYYTVCQHFVVRHHGEKTQDCGRPTCRFSDQHVDHGYQQCRCAAFWGSTQKVQNKFRMECMNCQNRGRSVSDSMADPFYDF</sequence>
<dbReference type="Proteomes" id="UP000076722">
    <property type="component" value="Unassembled WGS sequence"/>
</dbReference>
<keyword evidence="2" id="KW-1185">Reference proteome</keyword>
<accession>A0A164MWF7</accession>
<reference evidence="1 2" key="1">
    <citation type="journal article" date="2016" name="Mol. Biol. Evol.">
        <title>Comparative Genomics of Early-Diverging Mushroom-Forming Fungi Provides Insights into the Origins of Lignocellulose Decay Capabilities.</title>
        <authorList>
            <person name="Nagy L.G."/>
            <person name="Riley R."/>
            <person name="Tritt A."/>
            <person name="Adam C."/>
            <person name="Daum C."/>
            <person name="Floudas D."/>
            <person name="Sun H."/>
            <person name="Yadav J.S."/>
            <person name="Pangilinan J."/>
            <person name="Larsson K.H."/>
            <person name="Matsuura K."/>
            <person name="Barry K."/>
            <person name="Labutti K."/>
            <person name="Kuo R."/>
            <person name="Ohm R.A."/>
            <person name="Bhattacharya S.S."/>
            <person name="Shirouzu T."/>
            <person name="Yoshinaga Y."/>
            <person name="Martin F.M."/>
            <person name="Grigoriev I.V."/>
            <person name="Hibbett D.S."/>
        </authorList>
    </citation>
    <scope>NUCLEOTIDE SEQUENCE [LARGE SCALE GENOMIC DNA]</scope>
    <source>
        <strain evidence="1 2">HHB9708</strain>
    </source>
</reference>
<evidence type="ECO:0000313" key="2">
    <source>
        <dbReference type="Proteomes" id="UP000076722"/>
    </source>
</evidence>
<evidence type="ECO:0000313" key="1">
    <source>
        <dbReference type="EMBL" id="KZS87105.1"/>
    </source>
</evidence>